<proteinExistence type="predicted"/>
<dbReference type="EMBL" id="JAPMOS010000013">
    <property type="protein sequence ID" value="KAJ4460441.1"/>
    <property type="molecule type" value="Genomic_DNA"/>
</dbReference>
<reference evidence="2" key="1">
    <citation type="journal article" date="2022" name="bioRxiv">
        <title>Genomics of Preaxostyla Flagellates Illuminates Evolutionary Transitions and the Path Towards Mitochondrial Loss.</title>
        <authorList>
            <person name="Novak L.V.F."/>
            <person name="Treitli S.C."/>
            <person name="Pyrih J."/>
            <person name="Halakuc P."/>
            <person name="Pipaliya S.V."/>
            <person name="Vacek V."/>
            <person name="Brzon O."/>
            <person name="Soukal P."/>
            <person name="Eme L."/>
            <person name="Dacks J.B."/>
            <person name="Karnkowska A."/>
            <person name="Elias M."/>
            <person name="Hampl V."/>
        </authorList>
    </citation>
    <scope>NUCLEOTIDE SEQUENCE</scope>
    <source>
        <strain evidence="2">RCP-MX</strain>
    </source>
</reference>
<feature type="region of interest" description="Disordered" evidence="1">
    <location>
        <begin position="1"/>
        <end position="24"/>
    </location>
</feature>
<evidence type="ECO:0000313" key="2">
    <source>
        <dbReference type="EMBL" id="KAJ4460441.1"/>
    </source>
</evidence>
<evidence type="ECO:0000313" key="3">
    <source>
        <dbReference type="Proteomes" id="UP001141327"/>
    </source>
</evidence>
<accession>A0ABQ8UQW7</accession>
<sequence length="264" mass="29011">MHTQQRPPSSFPIEGVLPSPKLSGRRHLVAMTPGTRSLRSFSPPVMAHRSRFPLLRTSSPPPRSKPAFDTSPSPIPVYNALLDPGCASFFMGSAYLRDQLAETDTLFMREAVSEVQREAQARGLARPAMTPHMHHSAPSASTVRSASVLPRLLAPLPPPLVPHCDAPPKPVPSHLRSSVPEFLHSPPKASHPSPTRPSREVTLFGPEERPHLRHHADLGWGGNARLLEKHCLAHPAHRQLGEAQTFIKSVQVPVLDPVRLRPFL</sequence>
<organism evidence="2 3">
    <name type="scientific">Paratrimastix pyriformis</name>
    <dbReference type="NCBI Taxonomy" id="342808"/>
    <lineage>
        <taxon>Eukaryota</taxon>
        <taxon>Metamonada</taxon>
        <taxon>Preaxostyla</taxon>
        <taxon>Paratrimastigidae</taxon>
        <taxon>Paratrimastix</taxon>
    </lineage>
</organism>
<name>A0ABQ8UQW7_9EUKA</name>
<gene>
    <name evidence="2" type="ORF">PAPYR_3482</name>
</gene>
<comment type="caution">
    <text evidence="2">The sequence shown here is derived from an EMBL/GenBank/DDBJ whole genome shotgun (WGS) entry which is preliminary data.</text>
</comment>
<dbReference type="Proteomes" id="UP001141327">
    <property type="component" value="Unassembled WGS sequence"/>
</dbReference>
<keyword evidence="3" id="KW-1185">Reference proteome</keyword>
<protein>
    <submittedName>
        <fullName evidence="2">Uncharacterized protein</fullName>
    </submittedName>
</protein>
<feature type="region of interest" description="Disordered" evidence="1">
    <location>
        <begin position="164"/>
        <end position="200"/>
    </location>
</feature>
<evidence type="ECO:0000256" key="1">
    <source>
        <dbReference type="SAM" id="MobiDB-lite"/>
    </source>
</evidence>